<dbReference type="EC" id="2.3.1.129" evidence="7"/>
<dbReference type="GO" id="GO:0008780">
    <property type="term" value="F:acyl-[acyl-carrier-protein]-UDP-N-acetylglucosamine O-acyltransferase activity"/>
    <property type="evidence" value="ECO:0007669"/>
    <property type="project" value="UniProtKB-UniRule"/>
</dbReference>
<reference evidence="9 11" key="2">
    <citation type="submission" date="2018-05" db="EMBL/GenBank/DDBJ databases">
        <authorList>
            <person name="Lanie J.A."/>
            <person name="Ng W.-L."/>
            <person name="Kazmierczak K.M."/>
            <person name="Andrzejewski T.M."/>
            <person name="Davidsen T.M."/>
            <person name="Wayne K.J."/>
            <person name="Tettelin H."/>
            <person name="Glass J.I."/>
            <person name="Rusch D."/>
            <person name="Podicherti R."/>
            <person name="Tsui H.-C.T."/>
            <person name="Winkler M.E."/>
        </authorList>
    </citation>
    <scope>NUCLEOTIDE SEQUENCE [LARGE SCALE GENOMIC DNA]</scope>
    <source>
        <strain evidence="9 11">YBY</strain>
    </source>
</reference>
<dbReference type="PANTHER" id="PTHR43480:SF1">
    <property type="entry name" value="ACYL-[ACYL-CARRIER-PROTEIN]--UDP-N-ACETYLGLUCOSAMINE O-ACYLTRANSFERASE, MITOCHONDRIAL-RELATED"/>
    <property type="match status" value="1"/>
</dbReference>
<dbReference type="STRING" id="511.UZ73_00385"/>
<dbReference type="Gene3D" id="1.20.1180.10">
    <property type="entry name" value="Udp N-acetylglucosamine O-acyltransferase, C-terminal domain"/>
    <property type="match status" value="1"/>
</dbReference>
<dbReference type="AlphaFoldDB" id="A0A0M9I1D4"/>
<feature type="domain" description="UDP N-acetylglucosamine O-acyltransferase C-terminal" evidence="8">
    <location>
        <begin position="175"/>
        <end position="260"/>
    </location>
</feature>
<keyword evidence="1 7" id="KW-0444">Lipid biosynthesis</keyword>
<keyword evidence="7" id="KW-0963">Cytoplasm</keyword>
<dbReference type="InterPro" id="IPR029098">
    <property type="entry name" value="Acetyltransf_C"/>
</dbReference>
<comment type="function">
    <text evidence="7">Involved in the biosynthesis of lipid A, a phosphorylated glycolipid that anchors the lipopolysaccharide to the outer membrane of the cell.</text>
</comment>
<dbReference type="Gene3D" id="2.160.10.10">
    <property type="entry name" value="Hexapeptide repeat proteins"/>
    <property type="match status" value="1"/>
</dbReference>
<keyword evidence="5 7" id="KW-0443">Lipid metabolism</keyword>
<keyword evidence="3 7" id="KW-0808">Transferase</keyword>
<evidence type="ECO:0000256" key="7">
    <source>
        <dbReference type="HAMAP-Rule" id="MF_00387"/>
    </source>
</evidence>
<keyword evidence="6 7" id="KW-0012">Acyltransferase</keyword>
<gene>
    <name evidence="7 10" type="primary">lpxA</name>
    <name evidence="9" type="ORF">DF183_04685</name>
    <name evidence="10" type="ORF">M2J83_11580</name>
</gene>
<comment type="similarity">
    <text evidence="7">Belongs to the transferase hexapeptide repeat family. LpxA subfamily.</text>
</comment>
<evidence type="ECO:0000313" key="9">
    <source>
        <dbReference type="EMBL" id="PWE16029.1"/>
    </source>
</evidence>
<accession>A0A0S2JLH1</accession>
<dbReference type="InterPro" id="IPR011004">
    <property type="entry name" value="Trimer_LpxA-like_sf"/>
</dbReference>
<dbReference type="Proteomes" id="UP001211866">
    <property type="component" value="Chromosome"/>
</dbReference>
<dbReference type="NCBIfam" id="NF003657">
    <property type="entry name" value="PRK05289.1"/>
    <property type="match status" value="1"/>
</dbReference>
<evidence type="ECO:0000256" key="1">
    <source>
        <dbReference type="ARBA" id="ARBA00022516"/>
    </source>
</evidence>
<dbReference type="UniPathway" id="UPA00359">
    <property type="reaction ID" value="UER00477"/>
</dbReference>
<keyword evidence="12" id="KW-1185">Reference proteome</keyword>
<dbReference type="NCBIfam" id="TIGR01852">
    <property type="entry name" value="lipid_A_lpxA"/>
    <property type="match status" value="1"/>
</dbReference>
<dbReference type="RefSeq" id="WP_042480769.1">
    <property type="nucleotide sequence ID" value="NZ_CP013119.1"/>
</dbReference>
<evidence type="ECO:0000256" key="4">
    <source>
        <dbReference type="ARBA" id="ARBA00022737"/>
    </source>
</evidence>
<dbReference type="GeneID" id="29371204"/>
<comment type="pathway">
    <text evidence="7">Glycolipid biosynthesis; lipid IV(A) biosynthesis; lipid IV(A) from (3R)-3-hydroxytetradecanoyl-[acyl-carrier-protein] and UDP-N-acetyl-alpha-D-glucosamine: step 1/6.</text>
</comment>
<evidence type="ECO:0000313" key="12">
    <source>
        <dbReference type="Proteomes" id="UP001211866"/>
    </source>
</evidence>
<comment type="catalytic activity">
    <reaction evidence="7">
        <text>a (3R)-hydroxyacyl-[ACP] + UDP-N-acetyl-alpha-D-glucosamine = a UDP-3-O-[(3R)-3-hydroxyacyl]-N-acetyl-alpha-D-glucosamine + holo-[ACP]</text>
        <dbReference type="Rhea" id="RHEA:67812"/>
        <dbReference type="Rhea" id="RHEA-COMP:9685"/>
        <dbReference type="Rhea" id="RHEA-COMP:9945"/>
        <dbReference type="ChEBI" id="CHEBI:57705"/>
        <dbReference type="ChEBI" id="CHEBI:64479"/>
        <dbReference type="ChEBI" id="CHEBI:78827"/>
        <dbReference type="ChEBI" id="CHEBI:173225"/>
        <dbReference type="EC" id="2.3.1.129"/>
    </reaction>
</comment>
<dbReference type="InterPro" id="IPR010137">
    <property type="entry name" value="Lipid_A_LpxA"/>
</dbReference>
<dbReference type="Pfam" id="PF00132">
    <property type="entry name" value="Hexapep"/>
    <property type="match status" value="2"/>
</dbReference>
<keyword evidence="2 7" id="KW-0441">Lipid A biosynthesis</keyword>
<dbReference type="PANTHER" id="PTHR43480">
    <property type="entry name" value="ACYL-[ACYL-CARRIER-PROTEIN]--UDP-N-ACETYLGLUCOSAMINE O-ACYLTRANSFERASE"/>
    <property type="match status" value="1"/>
</dbReference>
<reference evidence="10 12" key="3">
    <citation type="submission" date="2022-05" db="EMBL/GenBank/DDBJ databases">
        <title>Complete sequence of strain NY11312.</title>
        <authorList>
            <person name="Zhou D."/>
        </authorList>
    </citation>
    <scope>NUCLEOTIDE SEQUENCE [LARGE SCALE GENOMIC DNA]</scope>
    <source>
        <strain evidence="10 12">NY11312</strain>
    </source>
</reference>
<evidence type="ECO:0000313" key="11">
    <source>
        <dbReference type="Proteomes" id="UP000245216"/>
    </source>
</evidence>
<proteinExistence type="inferred from homology"/>
<dbReference type="EMBL" id="CP096916">
    <property type="protein sequence ID" value="WBM36460.1"/>
    <property type="molecule type" value="Genomic_DNA"/>
</dbReference>
<dbReference type="GO" id="GO:0016020">
    <property type="term" value="C:membrane"/>
    <property type="evidence" value="ECO:0007669"/>
    <property type="project" value="GOC"/>
</dbReference>
<keyword evidence="4 7" id="KW-0677">Repeat</keyword>
<sequence>MRIHETAIIEAGAQLADDVEVGPYSIIGPNVTIGAGTKVGPHCVIDGVTTIGRNNHFYRFCSIGGMPQDKKYAGEPTRLEIGDGNMVREYVTINTGTVQDVGVTRVGNDNWIMAYTHIAHDCQIGNHTIIANSVQLGGHVHIGDWAILGGLTAVHQFGRIGAHSMIGGTSSVRQDIPPYVIGAGDPFRPVGVNSEGLGRRNFSAEAISAVKESYKLLYRRKLTVEQAVEQMQALQETQPECRAAVQVMIDFLNDSSRGICRP</sequence>
<dbReference type="EMBL" id="QEXO01000001">
    <property type="protein sequence ID" value="PWE16029.1"/>
    <property type="molecule type" value="Genomic_DNA"/>
</dbReference>
<organism evidence="9 11">
    <name type="scientific">Alcaligenes faecalis</name>
    <dbReference type="NCBI Taxonomy" id="511"/>
    <lineage>
        <taxon>Bacteria</taxon>
        <taxon>Pseudomonadati</taxon>
        <taxon>Pseudomonadota</taxon>
        <taxon>Betaproteobacteria</taxon>
        <taxon>Burkholderiales</taxon>
        <taxon>Alcaligenaceae</taxon>
        <taxon>Alcaligenes</taxon>
    </lineage>
</organism>
<dbReference type="Pfam" id="PF13720">
    <property type="entry name" value="Acetyltransf_11"/>
    <property type="match status" value="1"/>
</dbReference>
<accession>A0A0M9I1D4</accession>
<evidence type="ECO:0000256" key="5">
    <source>
        <dbReference type="ARBA" id="ARBA00023098"/>
    </source>
</evidence>
<evidence type="ECO:0000313" key="10">
    <source>
        <dbReference type="EMBL" id="WBM36460.1"/>
    </source>
</evidence>
<evidence type="ECO:0000256" key="3">
    <source>
        <dbReference type="ARBA" id="ARBA00022679"/>
    </source>
</evidence>
<reference evidence="9 11" key="1">
    <citation type="submission" date="2018-05" db="EMBL/GenBank/DDBJ databases">
        <title>Genome Sequence of an Efficient Indole-Degrading Bacterium, Alcaligenes sp.YBY.</title>
        <authorList>
            <person name="Yang B."/>
        </authorList>
    </citation>
    <scope>NUCLEOTIDE SEQUENCE [LARGE SCALE GENOMIC DNA]</scope>
    <source>
        <strain evidence="9 11">YBY</strain>
    </source>
</reference>
<evidence type="ECO:0000256" key="2">
    <source>
        <dbReference type="ARBA" id="ARBA00022556"/>
    </source>
</evidence>
<dbReference type="HAMAP" id="MF_00387">
    <property type="entry name" value="LpxA"/>
    <property type="match status" value="1"/>
</dbReference>
<name>A0A0M9I1D4_ALCFA</name>
<comment type="subcellular location">
    <subcellularLocation>
        <location evidence="7">Cytoplasm</location>
    </subcellularLocation>
</comment>
<protein>
    <recommendedName>
        <fullName evidence="7">Acyl-[acyl-carrier-protein]--UDP-N-acetylglucosamine O-acyltransferase</fullName>
        <shortName evidence="7">UDP-N-acetylglucosamine acyltransferase</shortName>
        <ecNumber evidence="7">2.3.1.129</ecNumber>
    </recommendedName>
</protein>
<dbReference type="InterPro" id="IPR001451">
    <property type="entry name" value="Hexapep"/>
</dbReference>
<dbReference type="PIRSF" id="PIRSF000456">
    <property type="entry name" value="UDP-GlcNAc_acltr"/>
    <property type="match status" value="1"/>
</dbReference>
<evidence type="ECO:0000259" key="8">
    <source>
        <dbReference type="Pfam" id="PF13720"/>
    </source>
</evidence>
<dbReference type="GO" id="GO:0005737">
    <property type="term" value="C:cytoplasm"/>
    <property type="evidence" value="ECO:0007669"/>
    <property type="project" value="UniProtKB-SubCell"/>
</dbReference>
<dbReference type="KEGG" id="afa:UZ73_00385"/>
<dbReference type="SUPFAM" id="SSF51161">
    <property type="entry name" value="Trimeric LpxA-like enzymes"/>
    <property type="match status" value="1"/>
</dbReference>
<comment type="subunit">
    <text evidence="7">Homotrimer.</text>
</comment>
<dbReference type="GO" id="GO:0009245">
    <property type="term" value="P:lipid A biosynthetic process"/>
    <property type="evidence" value="ECO:0007669"/>
    <property type="project" value="UniProtKB-UniRule"/>
</dbReference>
<dbReference type="OrthoDB" id="9807278at2"/>
<dbReference type="InterPro" id="IPR037157">
    <property type="entry name" value="Acetyltransf_C_sf"/>
</dbReference>
<dbReference type="CDD" id="cd03351">
    <property type="entry name" value="LbH_UDP-GlcNAc_AT"/>
    <property type="match status" value="1"/>
</dbReference>
<dbReference type="Proteomes" id="UP000245216">
    <property type="component" value="Unassembled WGS sequence"/>
</dbReference>
<evidence type="ECO:0000256" key="6">
    <source>
        <dbReference type="ARBA" id="ARBA00023315"/>
    </source>
</evidence>